<keyword evidence="2" id="KW-1185">Reference proteome</keyword>
<reference evidence="1 2" key="1">
    <citation type="journal article" date="2024" name="Plant J.">
        <title>Genome sequences and population genomics reveal climatic adaptation and genomic divergence between two closely related sweetgum species.</title>
        <authorList>
            <person name="Xu W.Q."/>
            <person name="Ren C.Q."/>
            <person name="Zhang X.Y."/>
            <person name="Comes H.P."/>
            <person name="Liu X.H."/>
            <person name="Li Y.G."/>
            <person name="Kettle C.J."/>
            <person name="Jalonen R."/>
            <person name="Gaisberger H."/>
            <person name="Ma Y.Z."/>
            <person name="Qiu Y.X."/>
        </authorList>
    </citation>
    <scope>NUCLEOTIDE SEQUENCE [LARGE SCALE GENOMIC DNA]</scope>
    <source>
        <strain evidence="1">Hangzhou</strain>
    </source>
</reference>
<evidence type="ECO:0000313" key="2">
    <source>
        <dbReference type="Proteomes" id="UP001415857"/>
    </source>
</evidence>
<dbReference type="Proteomes" id="UP001415857">
    <property type="component" value="Unassembled WGS sequence"/>
</dbReference>
<organism evidence="1 2">
    <name type="scientific">Liquidambar formosana</name>
    <name type="common">Formosan gum</name>
    <dbReference type="NCBI Taxonomy" id="63359"/>
    <lineage>
        <taxon>Eukaryota</taxon>
        <taxon>Viridiplantae</taxon>
        <taxon>Streptophyta</taxon>
        <taxon>Embryophyta</taxon>
        <taxon>Tracheophyta</taxon>
        <taxon>Spermatophyta</taxon>
        <taxon>Magnoliopsida</taxon>
        <taxon>eudicotyledons</taxon>
        <taxon>Gunneridae</taxon>
        <taxon>Pentapetalae</taxon>
        <taxon>Saxifragales</taxon>
        <taxon>Altingiaceae</taxon>
        <taxon>Liquidambar</taxon>
    </lineage>
</organism>
<dbReference type="EMBL" id="JBBPBK010000013">
    <property type="protein sequence ID" value="KAK9272581.1"/>
    <property type="molecule type" value="Genomic_DNA"/>
</dbReference>
<gene>
    <name evidence="1" type="ORF">L1049_002955</name>
</gene>
<comment type="caution">
    <text evidence="1">The sequence shown here is derived from an EMBL/GenBank/DDBJ whole genome shotgun (WGS) entry which is preliminary data.</text>
</comment>
<proteinExistence type="predicted"/>
<dbReference type="AlphaFoldDB" id="A0AAP0R9F6"/>
<accession>A0AAP0R9F6</accession>
<name>A0AAP0R9F6_LIQFO</name>
<sequence length="108" mass="11671">MVRHRRQGAVDSSGCRQEGFLNNSYRREKLDGSEAGRVIDSKRGLDSGVSSGRRSTAIVDEEWRQGLIGELGCVGVRDGGFNGVMADNLREGWSSGFNSVQAGHGEVE</sequence>
<protein>
    <submittedName>
        <fullName evidence="1">Uncharacterized protein</fullName>
    </submittedName>
</protein>
<evidence type="ECO:0000313" key="1">
    <source>
        <dbReference type="EMBL" id="KAK9272581.1"/>
    </source>
</evidence>